<dbReference type="Proteomes" id="UP000199452">
    <property type="component" value="Unassembled WGS sequence"/>
</dbReference>
<organism evidence="3 4">
    <name type="scientific">Williamwhitmania taraxaci</name>
    <dbReference type="NCBI Taxonomy" id="1640674"/>
    <lineage>
        <taxon>Bacteria</taxon>
        <taxon>Pseudomonadati</taxon>
        <taxon>Bacteroidota</taxon>
        <taxon>Bacteroidia</taxon>
        <taxon>Bacteroidales</taxon>
        <taxon>Williamwhitmaniaceae</taxon>
        <taxon>Williamwhitmania</taxon>
    </lineage>
</organism>
<dbReference type="GO" id="GO:0030490">
    <property type="term" value="P:maturation of SSU-rRNA"/>
    <property type="evidence" value="ECO:0007669"/>
    <property type="project" value="UniProtKB-UniRule"/>
</dbReference>
<dbReference type="STRING" id="1640674.SAMN05216323_105121"/>
<evidence type="ECO:0000256" key="2">
    <source>
        <dbReference type="HAMAP-Rule" id="MF_00003"/>
    </source>
</evidence>
<comment type="subcellular location">
    <subcellularLocation>
        <location evidence="2">Cytoplasm</location>
    </subcellularLocation>
</comment>
<dbReference type="RefSeq" id="WP_092439539.1">
    <property type="nucleotide sequence ID" value="NZ_FMYP01000051.1"/>
</dbReference>
<evidence type="ECO:0000313" key="3">
    <source>
        <dbReference type="EMBL" id="SDC78765.1"/>
    </source>
</evidence>
<proteinExistence type="inferred from homology"/>
<dbReference type="GO" id="GO:0043024">
    <property type="term" value="F:ribosomal small subunit binding"/>
    <property type="evidence" value="ECO:0007669"/>
    <property type="project" value="TreeGrafter"/>
</dbReference>
<keyword evidence="2" id="KW-0963">Cytoplasm</keyword>
<sequence>MTSTRQDKVGRELQRDLGEILQQEQGLFPGVMLTVTSVRVSPDLGVAKIYLSFFPSKDKEASLKAVRTRTKQIRYELGKRVKNQLRIVPALTFFIDDSLDYIENIENLLKQ</sequence>
<evidence type="ECO:0000256" key="1">
    <source>
        <dbReference type="ARBA" id="ARBA00022517"/>
    </source>
</evidence>
<dbReference type="SUPFAM" id="SSF89919">
    <property type="entry name" value="Ribosome-binding factor A, RbfA"/>
    <property type="match status" value="1"/>
</dbReference>
<dbReference type="AlphaFoldDB" id="A0A1G6PHE7"/>
<comment type="subunit">
    <text evidence="2">Monomer. Binds 30S ribosomal subunits, but not 50S ribosomal subunits or 70S ribosomes.</text>
</comment>
<dbReference type="InterPro" id="IPR000238">
    <property type="entry name" value="RbfA"/>
</dbReference>
<dbReference type="PANTHER" id="PTHR33515:SF1">
    <property type="entry name" value="RIBOSOME-BINDING FACTOR A, CHLOROPLASTIC-RELATED"/>
    <property type="match status" value="1"/>
</dbReference>
<dbReference type="PANTHER" id="PTHR33515">
    <property type="entry name" value="RIBOSOME-BINDING FACTOR A, CHLOROPLASTIC-RELATED"/>
    <property type="match status" value="1"/>
</dbReference>
<dbReference type="HAMAP" id="MF_00003">
    <property type="entry name" value="RbfA"/>
    <property type="match status" value="1"/>
</dbReference>
<dbReference type="OrthoDB" id="9811910at2"/>
<reference evidence="3 4" key="1">
    <citation type="submission" date="2016-09" db="EMBL/GenBank/DDBJ databases">
        <authorList>
            <person name="Capua I."/>
            <person name="De Benedictis P."/>
            <person name="Joannis T."/>
            <person name="Lombin L.H."/>
            <person name="Cattoli G."/>
        </authorList>
    </citation>
    <scope>NUCLEOTIDE SEQUENCE [LARGE SCALE GENOMIC DNA]</scope>
    <source>
        <strain evidence="3 4">A7P-90m</strain>
    </source>
</reference>
<name>A0A1G6PHE7_9BACT</name>
<dbReference type="GO" id="GO:0005829">
    <property type="term" value="C:cytosol"/>
    <property type="evidence" value="ECO:0007669"/>
    <property type="project" value="TreeGrafter"/>
</dbReference>
<dbReference type="Pfam" id="PF02033">
    <property type="entry name" value="RBFA"/>
    <property type="match status" value="1"/>
</dbReference>
<protein>
    <recommendedName>
        <fullName evidence="2">Ribosome-binding factor A</fullName>
    </recommendedName>
</protein>
<dbReference type="NCBIfam" id="TIGR00082">
    <property type="entry name" value="rbfA"/>
    <property type="match status" value="1"/>
</dbReference>
<comment type="similarity">
    <text evidence="2">Belongs to the RbfA family.</text>
</comment>
<dbReference type="InterPro" id="IPR023799">
    <property type="entry name" value="RbfA_dom_sf"/>
</dbReference>
<dbReference type="InterPro" id="IPR015946">
    <property type="entry name" value="KH_dom-like_a/b"/>
</dbReference>
<keyword evidence="4" id="KW-1185">Reference proteome</keyword>
<evidence type="ECO:0000313" key="4">
    <source>
        <dbReference type="Proteomes" id="UP000199452"/>
    </source>
</evidence>
<comment type="function">
    <text evidence="2">One of several proteins that assist in the late maturation steps of the functional core of the 30S ribosomal subunit. Associates with free 30S ribosomal subunits (but not with 30S subunits that are part of 70S ribosomes or polysomes). Required for efficient processing of 16S rRNA. May interact with the 5'-terminal helix region of 16S rRNA.</text>
</comment>
<keyword evidence="1 2" id="KW-0690">Ribosome biogenesis</keyword>
<accession>A0A1G6PHE7</accession>
<gene>
    <name evidence="2" type="primary">rbfA</name>
    <name evidence="3" type="ORF">SAMN05216323_105121</name>
</gene>
<dbReference type="EMBL" id="FMYP01000051">
    <property type="protein sequence ID" value="SDC78765.1"/>
    <property type="molecule type" value="Genomic_DNA"/>
</dbReference>
<dbReference type="Gene3D" id="3.30.300.20">
    <property type="match status" value="1"/>
</dbReference>